<proteinExistence type="predicted"/>
<sequence>MIVEHEKRTICVPYALLRILSARLFANSSPRCTSGSHRLRFGWVILWFHPYWEDSSGMHLPTWIRNGGFHSKPALERGRQVKRFVDSQ</sequence>
<evidence type="ECO:0000313" key="1">
    <source>
        <dbReference type="EMBL" id="TEB10549.1"/>
    </source>
</evidence>
<dbReference type="Proteomes" id="UP000298030">
    <property type="component" value="Unassembled WGS sequence"/>
</dbReference>
<reference evidence="1 2" key="1">
    <citation type="journal article" date="2019" name="Nat. Ecol. Evol.">
        <title>Megaphylogeny resolves global patterns of mushroom evolution.</title>
        <authorList>
            <person name="Varga T."/>
            <person name="Krizsan K."/>
            <person name="Foldi C."/>
            <person name="Dima B."/>
            <person name="Sanchez-Garcia M."/>
            <person name="Sanchez-Ramirez S."/>
            <person name="Szollosi G.J."/>
            <person name="Szarkandi J.G."/>
            <person name="Papp V."/>
            <person name="Albert L."/>
            <person name="Andreopoulos W."/>
            <person name="Angelini C."/>
            <person name="Antonin V."/>
            <person name="Barry K.W."/>
            <person name="Bougher N.L."/>
            <person name="Buchanan P."/>
            <person name="Buyck B."/>
            <person name="Bense V."/>
            <person name="Catcheside P."/>
            <person name="Chovatia M."/>
            <person name="Cooper J."/>
            <person name="Damon W."/>
            <person name="Desjardin D."/>
            <person name="Finy P."/>
            <person name="Geml J."/>
            <person name="Haridas S."/>
            <person name="Hughes K."/>
            <person name="Justo A."/>
            <person name="Karasinski D."/>
            <person name="Kautmanova I."/>
            <person name="Kiss B."/>
            <person name="Kocsube S."/>
            <person name="Kotiranta H."/>
            <person name="LaButti K.M."/>
            <person name="Lechner B.E."/>
            <person name="Liimatainen K."/>
            <person name="Lipzen A."/>
            <person name="Lukacs Z."/>
            <person name="Mihaltcheva S."/>
            <person name="Morgado L.N."/>
            <person name="Niskanen T."/>
            <person name="Noordeloos M.E."/>
            <person name="Ohm R.A."/>
            <person name="Ortiz-Santana B."/>
            <person name="Ovrebo C."/>
            <person name="Racz N."/>
            <person name="Riley R."/>
            <person name="Savchenko A."/>
            <person name="Shiryaev A."/>
            <person name="Soop K."/>
            <person name="Spirin V."/>
            <person name="Szebenyi C."/>
            <person name="Tomsovsky M."/>
            <person name="Tulloss R.E."/>
            <person name="Uehling J."/>
            <person name="Grigoriev I.V."/>
            <person name="Vagvolgyi C."/>
            <person name="Papp T."/>
            <person name="Martin F.M."/>
            <person name="Miettinen O."/>
            <person name="Hibbett D.S."/>
            <person name="Nagy L.G."/>
        </authorList>
    </citation>
    <scope>NUCLEOTIDE SEQUENCE [LARGE SCALE GENOMIC DNA]</scope>
    <source>
        <strain evidence="1 2">FP101781</strain>
    </source>
</reference>
<accession>A0A4Y7RP87</accession>
<keyword evidence="2" id="KW-1185">Reference proteome</keyword>
<dbReference type="EMBL" id="QPFP01000467">
    <property type="protein sequence ID" value="TEB10549.1"/>
    <property type="molecule type" value="Genomic_DNA"/>
</dbReference>
<comment type="caution">
    <text evidence="1">The sequence shown here is derived from an EMBL/GenBank/DDBJ whole genome shotgun (WGS) entry which is preliminary data.</text>
</comment>
<gene>
    <name evidence="1" type="ORF">FA13DRAFT_1015914</name>
</gene>
<organism evidence="1 2">
    <name type="scientific">Coprinellus micaceus</name>
    <name type="common">Glistening ink-cap mushroom</name>
    <name type="synonym">Coprinus micaceus</name>
    <dbReference type="NCBI Taxonomy" id="71717"/>
    <lineage>
        <taxon>Eukaryota</taxon>
        <taxon>Fungi</taxon>
        <taxon>Dikarya</taxon>
        <taxon>Basidiomycota</taxon>
        <taxon>Agaricomycotina</taxon>
        <taxon>Agaricomycetes</taxon>
        <taxon>Agaricomycetidae</taxon>
        <taxon>Agaricales</taxon>
        <taxon>Agaricineae</taxon>
        <taxon>Psathyrellaceae</taxon>
        <taxon>Coprinellus</taxon>
    </lineage>
</organism>
<protein>
    <submittedName>
        <fullName evidence="1">Uncharacterized protein</fullName>
    </submittedName>
</protein>
<name>A0A4Y7RP87_COPMI</name>
<dbReference type="AlphaFoldDB" id="A0A4Y7RP87"/>
<evidence type="ECO:0000313" key="2">
    <source>
        <dbReference type="Proteomes" id="UP000298030"/>
    </source>
</evidence>